<accession>A0ABD3MPS5</accession>
<dbReference type="Proteomes" id="UP001530315">
    <property type="component" value="Unassembled WGS sequence"/>
</dbReference>
<evidence type="ECO:0000313" key="3">
    <source>
        <dbReference type="Proteomes" id="UP001530315"/>
    </source>
</evidence>
<comment type="caution">
    <text evidence="2">The sequence shown here is derived from an EMBL/GenBank/DDBJ whole genome shotgun (WGS) entry which is preliminary data.</text>
</comment>
<evidence type="ECO:0000313" key="2">
    <source>
        <dbReference type="EMBL" id="KAL3762510.1"/>
    </source>
</evidence>
<dbReference type="InterPro" id="IPR016181">
    <property type="entry name" value="Acyl_CoA_acyltransferase"/>
</dbReference>
<gene>
    <name evidence="2" type="ORF">ACHAW5_008436</name>
</gene>
<dbReference type="EMBL" id="JALLAZ020001826">
    <property type="protein sequence ID" value="KAL3762510.1"/>
    <property type="molecule type" value="Genomic_DNA"/>
</dbReference>
<name>A0ABD3MPS5_9STRA</name>
<dbReference type="PROSITE" id="PS51186">
    <property type="entry name" value="GNAT"/>
    <property type="match status" value="1"/>
</dbReference>
<reference evidence="2 3" key="1">
    <citation type="submission" date="2024-10" db="EMBL/GenBank/DDBJ databases">
        <title>Updated reference genomes for cyclostephanoid diatoms.</title>
        <authorList>
            <person name="Roberts W.R."/>
            <person name="Alverson A.J."/>
        </authorList>
    </citation>
    <scope>NUCLEOTIDE SEQUENCE [LARGE SCALE GENOMIC DNA]</scope>
    <source>
        <strain evidence="2 3">AJA276-08</strain>
    </source>
</reference>
<dbReference type="Pfam" id="PF00583">
    <property type="entry name" value="Acetyltransf_1"/>
    <property type="match status" value="1"/>
</dbReference>
<feature type="domain" description="N-acetyltransferase" evidence="1">
    <location>
        <begin position="145"/>
        <end position="277"/>
    </location>
</feature>
<protein>
    <recommendedName>
        <fullName evidence="1">N-acetyltransferase domain-containing protein</fullName>
    </recommendedName>
</protein>
<keyword evidence="3" id="KW-1185">Reference proteome</keyword>
<dbReference type="InterPro" id="IPR000182">
    <property type="entry name" value="GNAT_dom"/>
</dbReference>
<dbReference type="Gene3D" id="3.40.630.30">
    <property type="match status" value="1"/>
</dbReference>
<dbReference type="SUPFAM" id="SSF55729">
    <property type="entry name" value="Acyl-CoA N-acyltransferases (Nat)"/>
    <property type="match status" value="1"/>
</dbReference>
<organism evidence="2 3">
    <name type="scientific">Stephanodiscus triporus</name>
    <dbReference type="NCBI Taxonomy" id="2934178"/>
    <lineage>
        <taxon>Eukaryota</taxon>
        <taxon>Sar</taxon>
        <taxon>Stramenopiles</taxon>
        <taxon>Ochrophyta</taxon>
        <taxon>Bacillariophyta</taxon>
        <taxon>Coscinodiscophyceae</taxon>
        <taxon>Thalassiosirophycidae</taxon>
        <taxon>Stephanodiscales</taxon>
        <taxon>Stephanodiscaceae</taxon>
        <taxon>Stephanodiscus</taxon>
    </lineage>
</organism>
<proteinExistence type="predicted"/>
<sequence>MRSVGAVAVAISPLACLCGGASSFVLLQSSSTMMILSSSSRGARRSFASLAAETSLDDYVGSSSAIVDVRVLDGSERSMRDAAEFMVDAFWLPSMPAMKGRSSLVEIQARDLMDKYGELTGRRKLDSLVISATGEDGVMGGMITVEVRLLEIGRDLLSVEESERLLTRALSSLGPKQRREYKDASVIDIANRLLPPDIVAACSLSNLCVSPNSRRKGVASRLCAEAERVAREILGFDTMHLRVEKSNVAARGLYEGRLGYEVALNVDSAIALRADGDAGSFVEVRTDIVVLRKKI</sequence>
<evidence type="ECO:0000259" key="1">
    <source>
        <dbReference type="PROSITE" id="PS51186"/>
    </source>
</evidence>
<dbReference type="CDD" id="cd04301">
    <property type="entry name" value="NAT_SF"/>
    <property type="match status" value="1"/>
</dbReference>
<dbReference type="AlphaFoldDB" id="A0ABD3MPS5"/>